<proteinExistence type="predicted"/>
<dbReference type="EMBL" id="JAVRJZ010000021">
    <property type="protein sequence ID" value="KAK2704823.1"/>
    <property type="molecule type" value="Genomic_DNA"/>
</dbReference>
<protein>
    <submittedName>
        <fullName evidence="1">Uncharacterized protein</fullName>
    </submittedName>
</protein>
<reference evidence="1" key="1">
    <citation type="submission" date="2023-07" db="EMBL/GenBank/DDBJ databases">
        <title>Chromosome-level genome assembly of Artemia franciscana.</title>
        <authorList>
            <person name="Jo E."/>
        </authorList>
    </citation>
    <scope>NUCLEOTIDE SEQUENCE</scope>
    <source>
        <tissue evidence="1">Whole body</tissue>
    </source>
</reference>
<name>A0AA88H9R9_ARTSF</name>
<dbReference type="AlphaFoldDB" id="A0AA88H9R9"/>
<gene>
    <name evidence="1" type="ORF">QYM36_017017</name>
</gene>
<accession>A0AA88H9R9</accession>
<dbReference type="SUPFAM" id="SSF56219">
    <property type="entry name" value="DNase I-like"/>
    <property type="match status" value="1"/>
</dbReference>
<dbReference type="Gene3D" id="3.60.10.10">
    <property type="entry name" value="Endonuclease/exonuclease/phosphatase"/>
    <property type="match status" value="1"/>
</dbReference>
<dbReference type="Proteomes" id="UP001187531">
    <property type="component" value="Unassembled WGS sequence"/>
</dbReference>
<evidence type="ECO:0000313" key="1">
    <source>
        <dbReference type="EMBL" id="KAK2704823.1"/>
    </source>
</evidence>
<keyword evidence="2" id="KW-1185">Reference proteome</keyword>
<dbReference type="InterPro" id="IPR036691">
    <property type="entry name" value="Endo/exonu/phosph_ase_sf"/>
</dbReference>
<organism evidence="1 2">
    <name type="scientific">Artemia franciscana</name>
    <name type="common">Brine shrimp</name>
    <name type="synonym">Artemia sanfranciscana</name>
    <dbReference type="NCBI Taxonomy" id="6661"/>
    <lineage>
        <taxon>Eukaryota</taxon>
        <taxon>Metazoa</taxon>
        <taxon>Ecdysozoa</taxon>
        <taxon>Arthropoda</taxon>
        <taxon>Crustacea</taxon>
        <taxon>Branchiopoda</taxon>
        <taxon>Anostraca</taxon>
        <taxon>Artemiidae</taxon>
        <taxon>Artemia</taxon>
    </lineage>
</organism>
<evidence type="ECO:0000313" key="2">
    <source>
        <dbReference type="Proteomes" id="UP001187531"/>
    </source>
</evidence>
<comment type="caution">
    <text evidence="1">The sequence shown here is derived from an EMBL/GenBank/DDBJ whole genome shotgun (WGS) entry which is preliminary data.</text>
</comment>
<sequence>MVQLSKTEQVVNEMDNYGLDILALSEVRWTGAGSQTLKKGSTILHSGTEKKKEAGVAIMLSKSASRALMKWTPINERIIVAPSQVAKLS</sequence>